<name>A0ABD3TQ01_9LAMI</name>
<accession>A0ABD3TQ01</accession>
<dbReference type="Gene3D" id="3.90.70.10">
    <property type="entry name" value="Cysteine proteinases"/>
    <property type="match status" value="1"/>
</dbReference>
<organism evidence="3 4">
    <name type="scientific">Penstemon smallii</name>
    <dbReference type="NCBI Taxonomy" id="265156"/>
    <lineage>
        <taxon>Eukaryota</taxon>
        <taxon>Viridiplantae</taxon>
        <taxon>Streptophyta</taxon>
        <taxon>Embryophyta</taxon>
        <taxon>Tracheophyta</taxon>
        <taxon>Spermatophyta</taxon>
        <taxon>Magnoliopsida</taxon>
        <taxon>eudicotyledons</taxon>
        <taxon>Gunneridae</taxon>
        <taxon>Pentapetalae</taxon>
        <taxon>asterids</taxon>
        <taxon>lamiids</taxon>
        <taxon>Lamiales</taxon>
        <taxon>Plantaginaceae</taxon>
        <taxon>Cheloneae</taxon>
        <taxon>Penstemon</taxon>
    </lineage>
</organism>
<dbReference type="InterPro" id="IPR013128">
    <property type="entry name" value="Peptidase_C1A"/>
</dbReference>
<evidence type="ECO:0000256" key="1">
    <source>
        <dbReference type="ARBA" id="ARBA00008455"/>
    </source>
</evidence>
<dbReference type="InterPro" id="IPR000668">
    <property type="entry name" value="Peptidase_C1A_C"/>
</dbReference>
<dbReference type="InterPro" id="IPR038765">
    <property type="entry name" value="Papain-like_cys_pep_sf"/>
</dbReference>
<feature type="domain" description="Peptidase C1A papain C-terminal" evidence="2">
    <location>
        <begin position="1"/>
        <end position="156"/>
    </location>
</feature>
<reference evidence="3 4" key="1">
    <citation type="submission" date="2024-12" db="EMBL/GenBank/DDBJ databases">
        <title>The unique morphological basis and parallel evolutionary history of personate flowers in Penstemon.</title>
        <authorList>
            <person name="Depatie T.H."/>
            <person name="Wessinger C.A."/>
        </authorList>
    </citation>
    <scope>NUCLEOTIDE SEQUENCE [LARGE SCALE GENOMIC DNA]</scope>
    <source>
        <strain evidence="3">WTNN_2</strain>
        <tissue evidence="3">Leaf</tissue>
    </source>
</reference>
<dbReference type="PANTHER" id="PTHR12411">
    <property type="entry name" value="CYSTEINE PROTEASE FAMILY C1-RELATED"/>
    <property type="match status" value="1"/>
</dbReference>
<evidence type="ECO:0000313" key="4">
    <source>
        <dbReference type="Proteomes" id="UP001634393"/>
    </source>
</evidence>
<keyword evidence="4" id="KW-1185">Reference proteome</keyword>
<sequence>MGDNFDWREKWVILPIRQQYSSHSCWAFGSVSAVESLNCIQNGQLTGLSEQQLIDCAVGTRGCKGGAITASFKHIIERLDTGKIDPYSGKDGYIPKGDENELKKAVERQPVATCIAINFRSRTYQIKPVAGEIVALVLCHHRKSAENIFGMTSSDKEVMIKVRKHKKKRKFWKLKRKPSITMTIILCIES</sequence>
<proteinExistence type="inferred from homology"/>
<dbReference type="SUPFAM" id="SSF54001">
    <property type="entry name" value="Cysteine proteinases"/>
    <property type="match status" value="1"/>
</dbReference>
<gene>
    <name evidence="3" type="ORF">ACJIZ3_023391</name>
</gene>
<dbReference type="EMBL" id="JBJXBP010000003">
    <property type="protein sequence ID" value="KAL3838800.1"/>
    <property type="molecule type" value="Genomic_DNA"/>
</dbReference>
<dbReference type="AlphaFoldDB" id="A0ABD3TQ01"/>
<dbReference type="Pfam" id="PF00112">
    <property type="entry name" value="Peptidase_C1"/>
    <property type="match status" value="1"/>
</dbReference>
<comment type="similarity">
    <text evidence="1">Belongs to the peptidase C1 family.</text>
</comment>
<evidence type="ECO:0000259" key="2">
    <source>
        <dbReference type="SMART" id="SM00645"/>
    </source>
</evidence>
<protein>
    <recommendedName>
        <fullName evidence="2">Peptidase C1A papain C-terminal domain-containing protein</fullName>
    </recommendedName>
</protein>
<comment type="caution">
    <text evidence="3">The sequence shown here is derived from an EMBL/GenBank/DDBJ whole genome shotgun (WGS) entry which is preliminary data.</text>
</comment>
<dbReference type="Proteomes" id="UP001634393">
    <property type="component" value="Unassembled WGS sequence"/>
</dbReference>
<evidence type="ECO:0000313" key="3">
    <source>
        <dbReference type="EMBL" id="KAL3838800.1"/>
    </source>
</evidence>
<dbReference type="SMART" id="SM00645">
    <property type="entry name" value="Pept_C1"/>
    <property type="match status" value="1"/>
</dbReference>